<dbReference type="PANTHER" id="PTHR12145:SF36">
    <property type="entry name" value="MANNAN ENDO-1,6-ALPHA-MANNOSIDASE DCW1"/>
    <property type="match status" value="1"/>
</dbReference>
<evidence type="ECO:0000256" key="10">
    <source>
        <dbReference type="SAM" id="SignalP"/>
    </source>
</evidence>
<comment type="catalytic activity">
    <reaction evidence="1 8">
        <text>Random hydrolysis of (1-&gt;6)-alpha-D-mannosidic linkages in unbranched (1-&gt;6)-mannans.</text>
        <dbReference type="EC" id="3.2.1.101"/>
    </reaction>
</comment>
<evidence type="ECO:0000256" key="3">
    <source>
        <dbReference type="ARBA" id="ARBA00012350"/>
    </source>
</evidence>
<sequence length="451" mass="48080">MFARVSVLSLALSCIVSTTAALDLDVQNKDSITKAASTLADGLVTFYNDGLSDHQVPGLLPDPYFWWEGAIMFNALIEYSSLTGDKQYDSIVSEGIQGQLGEEPGYAFLPTNQTAKIFNEDQSLWALAAMAAAESDFPKPENKSWVEYAAEVFDAQVPRWDDETCNGGLRWAIFPFQAGYDYKNAASNGDFFLLAARLARFTGNETYFEWADKSFTWAQDIGFISDSYNVYDGAETTDDCGEIAELQWTAHHAAYTEGSAIMQNITDGKQKWTDALQGFVNSSSIFFKDDILTEIACENSGKCDIDMRAFKGMAIGSYARAVVAAPAIGESLTKKLEASAKAAASACSEDSRDVKCSLAWANPDDDNWEAASASSGNLNEVFDALQAVQGLLFSEAASNGTESGNGDNATQKGGASGTSEAGAPTETGAAGTIAASVTMVLAMAFAAALSC</sequence>
<keyword evidence="12" id="KW-1185">Reference proteome</keyword>
<evidence type="ECO:0000256" key="2">
    <source>
        <dbReference type="ARBA" id="ARBA00009699"/>
    </source>
</evidence>
<evidence type="ECO:0000256" key="6">
    <source>
        <dbReference type="ARBA" id="ARBA00023180"/>
    </source>
</evidence>
<evidence type="ECO:0000256" key="1">
    <source>
        <dbReference type="ARBA" id="ARBA00001452"/>
    </source>
</evidence>
<dbReference type="SUPFAM" id="SSF48208">
    <property type="entry name" value="Six-hairpin glycosidases"/>
    <property type="match status" value="1"/>
</dbReference>
<protein>
    <recommendedName>
        <fullName evidence="3 8">Mannan endo-1,6-alpha-mannosidase</fullName>
        <ecNumber evidence="3 8">3.2.1.101</ecNumber>
    </recommendedName>
</protein>
<keyword evidence="7 8" id="KW-0326">Glycosidase</keyword>
<evidence type="ECO:0000313" key="12">
    <source>
        <dbReference type="Proteomes" id="UP001578633"/>
    </source>
</evidence>
<dbReference type="EMBL" id="JBHGVX010000002">
    <property type="protein sequence ID" value="KAL1799360.1"/>
    <property type="molecule type" value="Genomic_DNA"/>
</dbReference>
<comment type="caution">
    <text evidence="11">The sequence shown here is derived from an EMBL/GenBank/DDBJ whole genome shotgun (WGS) entry which is preliminary data.</text>
</comment>
<dbReference type="PIRSF" id="PIRSF016302">
    <property type="entry name" value="Man_a_manosd"/>
    <property type="match status" value="1"/>
</dbReference>
<dbReference type="Proteomes" id="UP001578633">
    <property type="component" value="Chromosome 2"/>
</dbReference>
<feature type="compositionally biased region" description="Low complexity" evidence="9">
    <location>
        <begin position="417"/>
        <end position="426"/>
    </location>
</feature>
<dbReference type="EC" id="3.2.1.101" evidence="3 8"/>
<organism evidence="11 12">
    <name type="scientific">Alternaria dauci</name>
    <dbReference type="NCBI Taxonomy" id="48095"/>
    <lineage>
        <taxon>Eukaryota</taxon>
        <taxon>Fungi</taxon>
        <taxon>Dikarya</taxon>
        <taxon>Ascomycota</taxon>
        <taxon>Pezizomycotina</taxon>
        <taxon>Dothideomycetes</taxon>
        <taxon>Pleosporomycetidae</taxon>
        <taxon>Pleosporales</taxon>
        <taxon>Pleosporineae</taxon>
        <taxon>Pleosporaceae</taxon>
        <taxon>Alternaria</taxon>
        <taxon>Alternaria sect. Porri</taxon>
    </lineage>
</organism>
<dbReference type="InterPro" id="IPR005198">
    <property type="entry name" value="Glyco_hydro_76"/>
</dbReference>
<evidence type="ECO:0000313" key="11">
    <source>
        <dbReference type="EMBL" id="KAL1799360.1"/>
    </source>
</evidence>
<feature type="signal peptide" evidence="10">
    <location>
        <begin position="1"/>
        <end position="21"/>
    </location>
</feature>
<evidence type="ECO:0000256" key="8">
    <source>
        <dbReference type="PIRNR" id="PIRNR016302"/>
    </source>
</evidence>
<dbReference type="RefSeq" id="XP_069309944.1">
    <property type="nucleotide sequence ID" value="XM_069448667.1"/>
</dbReference>
<gene>
    <name evidence="11" type="ORF">ACET3X_003397</name>
</gene>
<feature type="compositionally biased region" description="Polar residues" evidence="9">
    <location>
        <begin position="399"/>
        <end position="413"/>
    </location>
</feature>
<dbReference type="Gene3D" id="1.50.10.20">
    <property type="match status" value="1"/>
</dbReference>
<dbReference type="Pfam" id="PF03663">
    <property type="entry name" value="Glyco_hydro_76"/>
    <property type="match status" value="1"/>
</dbReference>
<feature type="region of interest" description="Disordered" evidence="9">
    <location>
        <begin position="399"/>
        <end position="426"/>
    </location>
</feature>
<evidence type="ECO:0000256" key="4">
    <source>
        <dbReference type="ARBA" id="ARBA00022729"/>
    </source>
</evidence>
<keyword evidence="4 10" id="KW-0732">Signal</keyword>
<dbReference type="GeneID" id="96083719"/>
<evidence type="ECO:0000256" key="5">
    <source>
        <dbReference type="ARBA" id="ARBA00022801"/>
    </source>
</evidence>
<evidence type="ECO:0000256" key="7">
    <source>
        <dbReference type="ARBA" id="ARBA00023295"/>
    </source>
</evidence>
<feature type="chain" id="PRO_5046381960" description="Mannan endo-1,6-alpha-mannosidase" evidence="10">
    <location>
        <begin position="22"/>
        <end position="451"/>
    </location>
</feature>
<reference evidence="11 12" key="1">
    <citation type="submission" date="2024-09" db="EMBL/GenBank/DDBJ databases">
        <title>T2T genomes of carrot and Alternaria dauci and their utility for understanding host-pathogen interaction during carrot leaf blight disease.</title>
        <authorList>
            <person name="Liu W."/>
            <person name="Xu S."/>
            <person name="Ou C."/>
            <person name="Liu X."/>
            <person name="Zhuang F."/>
            <person name="Deng X.W."/>
        </authorList>
    </citation>
    <scope>NUCLEOTIDE SEQUENCE [LARGE SCALE GENOMIC DNA]</scope>
    <source>
        <strain evidence="11 12">A2016</strain>
    </source>
</reference>
<dbReference type="PANTHER" id="PTHR12145">
    <property type="entry name" value="MANNAN ENDO-1,6-ALPHA-MANNOSIDASE DCW1"/>
    <property type="match status" value="1"/>
</dbReference>
<comment type="similarity">
    <text evidence="2 8">Belongs to the glycosyl hydrolase 76 family.</text>
</comment>
<keyword evidence="6" id="KW-0325">Glycoprotein</keyword>
<keyword evidence="5 8" id="KW-0378">Hydrolase</keyword>
<evidence type="ECO:0000256" key="9">
    <source>
        <dbReference type="SAM" id="MobiDB-lite"/>
    </source>
</evidence>
<proteinExistence type="inferred from homology"/>
<name>A0ABR3USS0_9PLEO</name>
<dbReference type="InterPro" id="IPR014480">
    <property type="entry name" value="Mannan-1_6-alpha_mannosidase"/>
</dbReference>
<accession>A0ABR3USS0</accession>
<dbReference type="InterPro" id="IPR008928">
    <property type="entry name" value="6-hairpin_glycosidase_sf"/>
</dbReference>